<gene>
    <name evidence="2" type="ORF">KZ829_16205</name>
</gene>
<keyword evidence="1" id="KW-1133">Transmembrane helix</keyword>
<keyword evidence="3" id="KW-1185">Reference proteome</keyword>
<proteinExistence type="predicted"/>
<dbReference type="RefSeq" id="WP_220144751.1">
    <property type="nucleotide sequence ID" value="NZ_JAHXZI010000008.1"/>
</dbReference>
<comment type="caution">
    <text evidence="2">The sequence shown here is derived from an EMBL/GenBank/DDBJ whole genome shotgun (WGS) entry which is preliminary data.</text>
</comment>
<evidence type="ECO:0000256" key="1">
    <source>
        <dbReference type="SAM" id="Phobius"/>
    </source>
</evidence>
<feature type="transmembrane region" description="Helical" evidence="1">
    <location>
        <begin position="90"/>
        <end position="109"/>
    </location>
</feature>
<keyword evidence="1" id="KW-0472">Membrane</keyword>
<keyword evidence="1" id="KW-0812">Transmembrane</keyword>
<dbReference type="EMBL" id="JAHXZI010000008">
    <property type="protein sequence ID" value="MBW6435281.1"/>
    <property type="molecule type" value="Genomic_DNA"/>
</dbReference>
<evidence type="ECO:0000313" key="3">
    <source>
        <dbReference type="Proteomes" id="UP001519863"/>
    </source>
</evidence>
<evidence type="ECO:0000313" key="2">
    <source>
        <dbReference type="EMBL" id="MBW6435281.1"/>
    </source>
</evidence>
<accession>A0ABS7B2M2</accession>
<dbReference type="Proteomes" id="UP001519863">
    <property type="component" value="Unassembled WGS sequence"/>
</dbReference>
<feature type="transmembrane region" description="Helical" evidence="1">
    <location>
        <begin position="61"/>
        <end position="84"/>
    </location>
</feature>
<sequence length="262" mass="26671">MNPVRAGVLAGLTVVSALAVEFGPLALSVPGGLLLAFVLPGLAINDALFRPGRRDIGVVERTILVPALSLAVLVLGGLLLWGAGGNLNRTSWMLVCAMGTLIAIGVSVYRTHTGATVAASPATAGGGQRRAISKQRLIRDVLPLGLAAVMLAGVGIWSFADSEQTYDLAVTSLSAAPPGAVDPAGNRPVQVTAAGLSASAGPYTMVVTGTSGEELSRHDITPDTDGNWTGRLTVPADERVTVDLFRGGETAAFRTLIIAAAA</sequence>
<feature type="transmembrane region" description="Helical" evidence="1">
    <location>
        <begin position="29"/>
        <end position="49"/>
    </location>
</feature>
<feature type="transmembrane region" description="Helical" evidence="1">
    <location>
        <begin position="141"/>
        <end position="160"/>
    </location>
</feature>
<name>A0ABS7B2M2_9ACTN</name>
<protein>
    <submittedName>
        <fullName evidence="2">DUF1616 domain-containing protein</fullName>
    </submittedName>
</protein>
<reference evidence="2 3" key="1">
    <citation type="journal article" date="2013" name="Antonie Van Leeuwenhoek">
        <title>Actinoplanes hulinensis sp. nov., a novel actinomycete isolated from soybean root (Glycine max (L.) Merr).</title>
        <authorList>
            <person name="Shen Y."/>
            <person name="Liu C."/>
            <person name="Wang X."/>
            <person name="Zhao J."/>
            <person name="Jia F."/>
            <person name="Zhang Y."/>
            <person name="Wang L."/>
            <person name="Yang D."/>
            <person name="Xiang W."/>
        </authorList>
    </citation>
    <scope>NUCLEOTIDE SEQUENCE [LARGE SCALE GENOMIC DNA]</scope>
    <source>
        <strain evidence="2 3">NEAU-M9</strain>
    </source>
</reference>
<organism evidence="2 3">
    <name type="scientific">Actinoplanes hulinensis</name>
    <dbReference type="NCBI Taxonomy" id="1144547"/>
    <lineage>
        <taxon>Bacteria</taxon>
        <taxon>Bacillati</taxon>
        <taxon>Actinomycetota</taxon>
        <taxon>Actinomycetes</taxon>
        <taxon>Micromonosporales</taxon>
        <taxon>Micromonosporaceae</taxon>
        <taxon>Actinoplanes</taxon>
    </lineage>
</organism>